<protein>
    <recommendedName>
        <fullName evidence="4">ribose-5-phosphate isomerase</fullName>
        <ecNumber evidence="4">5.3.1.6</ecNumber>
    </recommendedName>
    <alternativeName>
        <fullName evidence="6">Phosphoriboisomerase</fullName>
    </alternativeName>
</protein>
<comment type="pathway">
    <text evidence="2">Carbohydrate degradation; pentose phosphate pathway; D-ribose 5-phosphate from D-ribulose 5-phosphate (non-oxidative stage): step 1/1.</text>
</comment>
<dbReference type="GO" id="GO:0009052">
    <property type="term" value="P:pentose-phosphate shunt, non-oxidative branch"/>
    <property type="evidence" value="ECO:0007669"/>
    <property type="project" value="InterPro"/>
</dbReference>
<dbReference type="CDD" id="cd01398">
    <property type="entry name" value="RPI_A"/>
    <property type="match status" value="1"/>
</dbReference>
<dbReference type="InterPro" id="IPR004788">
    <property type="entry name" value="Ribose5P_isomerase_type_A"/>
</dbReference>
<evidence type="ECO:0000256" key="2">
    <source>
        <dbReference type="ARBA" id="ARBA00004988"/>
    </source>
</evidence>
<dbReference type="Pfam" id="PF06026">
    <property type="entry name" value="Rib_5-P_isom_A"/>
    <property type="match status" value="1"/>
</dbReference>
<dbReference type="Gene3D" id="3.30.70.260">
    <property type="match status" value="1"/>
</dbReference>
<dbReference type="EMBL" id="VIIS01001832">
    <property type="protein sequence ID" value="KAF0292142.1"/>
    <property type="molecule type" value="Genomic_DNA"/>
</dbReference>
<dbReference type="SUPFAM" id="SSF75445">
    <property type="entry name" value="D-ribose-5-phosphate isomerase (RpiA), lid domain"/>
    <property type="match status" value="1"/>
</dbReference>
<dbReference type="AlphaFoldDB" id="A0A6A4VN40"/>
<dbReference type="Proteomes" id="UP000440578">
    <property type="component" value="Unassembled WGS sequence"/>
</dbReference>
<dbReference type="Gene3D" id="3.40.50.1360">
    <property type="match status" value="1"/>
</dbReference>
<dbReference type="NCBIfam" id="TIGR00021">
    <property type="entry name" value="rpiA"/>
    <property type="match status" value="1"/>
</dbReference>
<dbReference type="GO" id="GO:0006014">
    <property type="term" value="P:D-ribose metabolic process"/>
    <property type="evidence" value="ECO:0007669"/>
    <property type="project" value="TreeGrafter"/>
</dbReference>
<sequence>MCSCLQDNQKIGIGSGSTIVYAVDRLAERVSAEGLRVQCVPTSFQARQLVTARALPLTDLEQCPRLDLAIDGADEVDRDRVCIKGGGGCLAQEKIVAAAAQRFVVIADTSKRSQRLGDHWKRGVPIEVLPMAYRTVQLAIEGRHGGTAPLRLAKQKAGPVVTDNGNLLLDWLFPDGDHDWKTLSVQLKMIPGVVETGLFVDMAECVIFGGPDGTEELH</sequence>
<dbReference type="EMBL" id="VIIS01001002">
    <property type="protein sequence ID" value="KAF0302886.1"/>
    <property type="molecule type" value="Genomic_DNA"/>
</dbReference>
<dbReference type="EC" id="5.3.1.6" evidence="4"/>
<comment type="catalytic activity">
    <reaction evidence="1">
        <text>aldehydo-D-ribose 5-phosphate = D-ribulose 5-phosphate</text>
        <dbReference type="Rhea" id="RHEA:14657"/>
        <dbReference type="ChEBI" id="CHEBI:58121"/>
        <dbReference type="ChEBI" id="CHEBI:58273"/>
        <dbReference type="EC" id="5.3.1.6"/>
    </reaction>
</comment>
<gene>
    <name evidence="7" type="primary">RPIA_0</name>
    <name evidence="8" type="synonym">RPIA_2</name>
    <name evidence="8" type="ORF">FJT64_000328</name>
    <name evidence="7" type="ORF">FJT64_009808</name>
</gene>
<name>A0A6A4VN40_AMPAM</name>
<dbReference type="UniPathway" id="UPA00115">
    <property type="reaction ID" value="UER00412"/>
</dbReference>
<evidence type="ECO:0000313" key="7">
    <source>
        <dbReference type="EMBL" id="KAF0292142.1"/>
    </source>
</evidence>
<evidence type="ECO:0000256" key="4">
    <source>
        <dbReference type="ARBA" id="ARBA00011959"/>
    </source>
</evidence>
<dbReference type="FunFam" id="3.30.70.260:FF:000018">
    <property type="entry name" value="Ribose-5-phosphate isomerase A"/>
    <property type="match status" value="1"/>
</dbReference>
<keyword evidence="5 7" id="KW-0413">Isomerase</keyword>
<comment type="similarity">
    <text evidence="3">Belongs to the ribose 5-phosphate isomerase family.</text>
</comment>
<proteinExistence type="inferred from homology"/>
<reference evidence="7 9" key="1">
    <citation type="submission" date="2019-07" db="EMBL/GenBank/DDBJ databases">
        <title>Draft genome assembly of a fouling barnacle, Amphibalanus amphitrite (Darwin, 1854): The first reference genome for Thecostraca.</title>
        <authorList>
            <person name="Kim W."/>
        </authorList>
    </citation>
    <scope>NUCLEOTIDE SEQUENCE [LARGE SCALE GENOMIC DNA]</scope>
    <source>
        <strain evidence="7">SNU_AA5</strain>
        <tissue evidence="7">Soma without cirri and trophi</tissue>
    </source>
</reference>
<evidence type="ECO:0000256" key="3">
    <source>
        <dbReference type="ARBA" id="ARBA00008088"/>
    </source>
</evidence>
<evidence type="ECO:0000256" key="6">
    <source>
        <dbReference type="ARBA" id="ARBA00029734"/>
    </source>
</evidence>
<dbReference type="InterPro" id="IPR037171">
    <property type="entry name" value="NagB/RpiA_transferase-like"/>
</dbReference>
<organism evidence="7 9">
    <name type="scientific">Amphibalanus amphitrite</name>
    <name type="common">Striped barnacle</name>
    <name type="synonym">Balanus amphitrite</name>
    <dbReference type="NCBI Taxonomy" id="1232801"/>
    <lineage>
        <taxon>Eukaryota</taxon>
        <taxon>Metazoa</taxon>
        <taxon>Ecdysozoa</taxon>
        <taxon>Arthropoda</taxon>
        <taxon>Crustacea</taxon>
        <taxon>Multicrustacea</taxon>
        <taxon>Cirripedia</taxon>
        <taxon>Thoracica</taxon>
        <taxon>Thoracicalcarea</taxon>
        <taxon>Balanomorpha</taxon>
        <taxon>Balanoidea</taxon>
        <taxon>Balanidae</taxon>
        <taxon>Amphibalaninae</taxon>
        <taxon>Amphibalanus</taxon>
    </lineage>
</organism>
<dbReference type="FunFam" id="3.40.50.1360:FF:000001">
    <property type="entry name" value="Ribose-5-phosphate isomerase A"/>
    <property type="match status" value="1"/>
</dbReference>
<evidence type="ECO:0000256" key="1">
    <source>
        <dbReference type="ARBA" id="ARBA00001713"/>
    </source>
</evidence>
<dbReference type="NCBIfam" id="NF001924">
    <property type="entry name" value="PRK00702.1"/>
    <property type="match status" value="1"/>
</dbReference>
<dbReference type="SUPFAM" id="SSF100950">
    <property type="entry name" value="NagB/RpiA/CoA transferase-like"/>
    <property type="match status" value="1"/>
</dbReference>
<evidence type="ECO:0000256" key="5">
    <source>
        <dbReference type="ARBA" id="ARBA00023235"/>
    </source>
</evidence>
<accession>A0A6A4VN40</accession>
<dbReference type="EMBL" id="VIIS01001002">
    <property type="protein sequence ID" value="KAF0302887.1"/>
    <property type="molecule type" value="Genomic_DNA"/>
</dbReference>
<dbReference type="OrthoDB" id="1555531at2759"/>
<dbReference type="PANTHER" id="PTHR11934">
    <property type="entry name" value="RIBOSE-5-PHOSPHATE ISOMERASE"/>
    <property type="match status" value="1"/>
</dbReference>
<keyword evidence="9" id="KW-1185">Reference proteome</keyword>
<comment type="caution">
    <text evidence="7">The sequence shown here is derived from an EMBL/GenBank/DDBJ whole genome shotgun (WGS) entry which is preliminary data.</text>
</comment>
<dbReference type="GO" id="GO:0005737">
    <property type="term" value="C:cytoplasm"/>
    <property type="evidence" value="ECO:0007669"/>
    <property type="project" value="TreeGrafter"/>
</dbReference>
<evidence type="ECO:0000313" key="8">
    <source>
        <dbReference type="EMBL" id="KAF0302886.1"/>
    </source>
</evidence>
<dbReference type="GO" id="GO:0004751">
    <property type="term" value="F:ribose-5-phosphate isomerase activity"/>
    <property type="evidence" value="ECO:0007669"/>
    <property type="project" value="UniProtKB-EC"/>
</dbReference>
<evidence type="ECO:0000313" key="9">
    <source>
        <dbReference type="Proteomes" id="UP000440578"/>
    </source>
</evidence>
<dbReference type="PANTHER" id="PTHR11934:SF0">
    <property type="entry name" value="RIBOSE-5-PHOSPHATE ISOMERASE"/>
    <property type="match status" value="1"/>
</dbReference>